<evidence type="ECO:0000313" key="7">
    <source>
        <dbReference type="Proteomes" id="UP000309340"/>
    </source>
</evidence>
<reference evidence="6 7" key="1">
    <citation type="submission" date="2017-03" db="EMBL/GenBank/DDBJ databases">
        <title>Genomes of endolithic fungi from Antarctica.</title>
        <authorList>
            <person name="Coleine C."/>
            <person name="Masonjones S."/>
            <person name="Stajich J.E."/>
        </authorList>
    </citation>
    <scope>NUCLEOTIDE SEQUENCE [LARGE SCALE GENOMIC DNA]</scope>
    <source>
        <strain evidence="6 7">CCFEE 5184</strain>
    </source>
</reference>
<feature type="compositionally biased region" description="Low complexity" evidence="5">
    <location>
        <begin position="14"/>
        <end position="44"/>
    </location>
</feature>
<dbReference type="Gene3D" id="1.10.10.10">
    <property type="entry name" value="Winged helix-like DNA-binding domain superfamily/Winged helix DNA-binding domain"/>
    <property type="match status" value="1"/>
</dbReference>
<dbReference type="Pfam" id="PF05871">
    <property type="entry name" value="ESCRT-II"/>
    <property type="match status" value="1"/>
</dbReference>
<dbReference type="GO" id="GO:0000814">
    <property type="term" value="C:ESCRT II complex"/>
    <property type="evidence" value="ECO:0007669"/>
    <property type="project" value="InterPro"/>
</dbReference>
<dbReference type="InterPro" id="IPR008570">
    <property type="entry name" value="ESCRT-II_cplx_Vps25-sub"/>
</dbReference>
<dbReference type="InterPro" id="IPR014041">
    <property type="entry name" value="ESCRT-II_cplx_Vps25-sub_N"/>
</dbReference>
<proteinExistence type="inferred from homology"/>
<feature type="region of interest" description="Disordered" evidence="5">
    <location>
        <begin position="1"/>
        <end position="50"/>
    </location>
</feature>
<keyword evidence="2" id="KW-0813">Transport</keyword>
<protein>
    <recommendedName>
        <fullName evidence="4">ESCRT-II complex subunit VPS25</fullName>
    </recommendedName>
</protein>
<sequence>MATTSPEPSHSTLSTAQYTPSSSTAYTPSTPTTTTNTTTTTHSPNPKPPFPFPTYTTFPPFYTLQPNLTTRARQLDLWSSLITAYTTHHRLFRLSLSTPPADLFANPTIHRALKPADIRAVLDHMAKPENGGRVEWIPSTSASSSSHARGEQSSTCWVYWKTLAEWADTLYGWVDETGQKGVVLTVYELREGDGVRGKEWREMEEGMLRKVLGVLVKRGKAQVFGLEESAGVKFF</sequence>
<dbReference type="AlphaFoldDB" id="A0A4U0Y0P5"/>
<comment type="similarity">
    <text evidence="1">Belongs to the VPS25 family.</text>
</comment>
<dbReference type="Proteomes" id="UP000309340">
    <property type="component" value="Unassembled WGS sequence"/>
</dbReference>
<dbReference type="Gene3D" id="1.10.10.570">
    <property type="entry name" value="Winged helix' DNA-binding domain. Chain C. Domain 1"/>
    <property type="match status" value="1"/>
</dbReference>
<dbReference type="GO" id="GO:0042803">
    <property type="term" value="F:protein homodimerization activity"/>
    <property type="evidence" value="ECO:0007669"/>
    <property type="project" value="TreeGrafter"/>
</dbReference>
<evidence type="ECO:0000313" key="6">
    <source>
        <dbReference type="EMBL" id="TKA82897.1"/>
    </source>
</evidence>
<feature type="compositionally biased region" description="Polar residues" evidence="5">
    <location>
        <begin position="1"/>
        <end position="13"/>
    </location>
</feature>
<dbReference type="STRING" id="329884.A0A4U0Y0P5"/>
<gene>
    <name evidence="6" type="ORF">B0A55_01155</name>
</gene>
<evidence type="ECO:0000256" key="1">
    <source>
        <dbReference type="ARBA" id="ARBA00009674"/>
    </source>
</evidence>
<accession>A0A4U0Y0P5</accession>
<organism evidence="6 7">
    <name type="scientific">Friedmanniomyces simplex</name>
    <dbReference type="NCBI Taxonomy" id="329884"/>
    <lineage>
        <taxon>Eukaryota</taxon>
        <taxon>Fungi</taxon>
        <taxon>Dikarya</taxon>
        <taxon>Ascomycota</taxon>
        <taxon>Pezizomycotina</taxon>
        <taxon>Dothideomycetes</taxon>
        <taxon>Dothideomycetidae</taxon>
        <taxon>Mycosphaerellales</taxon>
        <taxon>Teratosphaeriaceae</taxon>
        <taxon>Friedmanniomyces</taxon>
    </lineage>
</organism>
<evidence type="ECO:0000256" key="3">
    <source>
        <dbReference type="ARBA" id="ARBA00022927"/>
    </source>
</evidence>
<dbReference type="GO" id="GO:0043328">
    <property type="term" value="P:protein transport to vacuole involved in ubiquitin-dependent protein catabolic process via the multivesicular body sorting pathway"/>
    <property type="evidence" value="ECO:0007669"/>
    <property type="project" value="TreeGrafter"/>
</dbReference>
<dbReference type="SUPFAM" id="SSF46785">
    <property type="entry name" value="Winged helix' DNA-binding domain"/>
    <property type="match status" value="2"/>
</dbReference>
<comment type="caution">
    <text evidence="6">The sequence shown here is derived from an EMBL/GenBank/DDBJ whole genome shotgun (WGS) entry which is preliminary data.</text>
</comment>
<dbReference type="InterPro" id="IPR036390">
    <property type="entry name" value="WH_DNA-bd_sf"/>
</dbReference>
<dbReference type="OrthoDB" id="245150at2759"/>
<name>A0A4U0Y0P5_9PEZI</name>
<keyword evidence="3" id="KW-0653">Protein transport</keyword>
<evidence type="ECO:0000256" key="4">
    <source>
        <dbReference type="ARBA" id="ARBA00030094"/>
    </source>
</evidence>
<keyword evidence="7" id="KW-1185">Reference proteome</keyword>
<dbReference type="GO" id="GO:0016236">
    <property type="term" value="P:macroautophagy"/>
    <property type="evidence" value="ECO:0007669"/>
    <property type="project" value="UniProtKB-ARBA"/>
</dbReference>
<dbReference type="GO" id="GO:0005198">
    <property type="term" value="F:structural molecule activity"/>
    <property type="evidence" value="ECO:0007669"/>
    <property type="project" value="TreeGrafter"/>
</dbReference>
<evidence type="ECO:0000256" key="5">
    <source>
        <dbReference type="SAM" id="MobiDB-lite"/>
    </source>
</evidence>
<dbReference type="FunFam" id="1.10.10.10:FF:000141">
    <property type="entry name" value="vacuolar protein-sorting-associated protein 25"/>
    <property type="match status" value="1"/>
</dbReference>
<dbReference type="PANTHER" id="PTHR13149">
    <property type="entry name" value="VACUOLAR PROTEIN SORTING-ASSOCIATED PROTEIN VPS25"/>
    <property type="match status" value="1"/>
</dbReference>
<dbReference type="PANTHER" id="PTHR13149:SF0">
    <property type="entry name" value="VACUOLAR PROTEIN-SORTING-ASSOCIATED PROTEIN 25"/>
    <property type="match status" value="1"/>
</dbReference>
<dbReference type="InterPro" id="IPR036388">
    <property type="entry name" value="WH-like_DNA-bd_sf"/>
</dbReference>
<evidence type="ECO:0000256" key="2">
    <source>
        <dbReference type="ARBA" id="ARBA00022448"/>
    </source>
</evidence>
<dbReference type="EMBL" id="NAJQ01000022">
    <property type="protein sequence ID" value="TKA82897.1"/>
    <property type="molecule type" value="Genomic_DNA"/>
</dbReference>